<organism evidence="4 5">
    <name type="scientific">Hibiscus syriacus</name>
    <name type="common">Rose of Sharon</name>
    <dbReference type="NCBI Taxonomy" id="106335"/>
    <lineage>
        <taxon>Eukaryota</taxon>
        <taxon>Viridiplantae</taxon>
        <taxon>Streptophyta</taxon>
        <taxon>Embryophyta</taxon>
        <taxon>Tracheophyta</taxon>
        <taxon>Spermatophyta</taxon>
        <taxon>Magnoliopsida</taxon>
        <taxon>eudicotyledons</taxon>
        <taxon>Gunneridae</taxon>
        <taxon>Pentapetalae</taxon>
        <taxon>rosids</taxon>
        <taxon>malvids</taxon>
        <taxon>Malvales</taxon>
        <taxon>Malvaceae</taxon>
        <taxon>Malvoideae</taxon>
        <taxon>Hibiscus</taxon>
    </lineage>
</organism>
<dbReference type="AlphaFoldDB" id="A0A6A3BIP0"/>
<evidence type="ECO:0000259" key="2">
    <source>
        <dbReference type="Pfam" id="PF00462"/>
    </source>
</evidence>
<reference evidence="4" key="1">
    <citation type="submission" date="2019-09" db="EMBL/GenBank/DDBJ databases">
        <title>Draft genome information of white flower Hibiscus syriacus.</title>
        <authorList>
            <person name="Kim Y.-M."/>
        </authorList>
    </citation>
    <scope>NUCLEOTIDE SEQUENCE [LARGE SCALE GENOMIC DNA]</scope>
    <source>
        <strain evidence="4">YM2019G1</strain>
    </source>
</reference>
<dbReference type="InterPro" id="IPR036249">
    <property type="entry name" value="Thioredoxin-like_sf"/>
</dbReference>
<dbReference type="SUPFAM" id="SSF46785">
    <property type="entry name" value="Winged helix' DNA-binding domain"/>
    <property type="match status" value="1"/>
</dbReference>
<protein>
    <submittedName>
        <fullName evidence="4">Uncharacterized protein</fullName>
    </submittedName>
</protein>
<evidence type="ECO:0000313" key="5">
    <source>
        <dbReference type="Proteomes" id="UP000436088"/>
    </source>
</evidence>
<evidence type="ECO:0000256" key="1">
    <source>
        <dbReference type="SAM" id="MobiDB-lite"/>
    </source>
</evidence>
<dbReference type="Pfam" id="PF04784">
    <property type="entry name" value="DUF547"/>
    <property type="match status" value="1"/>
</dbReference>
<dbReference type="InterPro" id="IPR002109">
    <property type="entry name" value="Glutaredoxin"/>
</dbReference>
<dbReference type="PANTHER" id="PTHR46361:SF1">
    <property type="entry name" value="F26K24.21 PROTEIN"/>
    <property type="match status" value="1"/>
</dbReference>
<gene>
    <name evidence="4" type="ORF">F3Y22_tig00110156pilonHSYRG00430</name>
</gene>
<dbReference type="InterPro" id="IPR036390">
    <property type="entry name" value="WH_DNA-bd_sf"/>
</dbReference>
<dbReference type="SUPFAM" id="SSF52833">
    <property type="entry name" value="Thioredoxin-like"/>
    <property type="match status" value="1"/>
</dbReference>
<feature type="region of interest" description="Disordered" evidence="1">
    <location>
        <begin position="1"/>
        <end position="41"/>
    </location>
</feature>
<dbReference type="CDD" id="cd04371">
    <property type="entry name" value="DEP"/>
    <property type="match status" value="1"/>
</dbReference>
<evidence type="ECO:0000313" key="4">
    <source>
        <dbReference type="EMBL" id="KAE8716125.1"/>
    </source>
</evidence>
<dbReference type="InterPro" id="IPR036388">
    <property type="entry name" value="WH-like_DNA-bd_sf"/>
</dbReference>
<feature type="domain" description="Glutaredoxin" evidence="2">
    <location>
        <begin position="147"/>
        <end position="196"/>
    </location>
</feature>
<feature type="region of interest" description="Disordered" evidence="1">
    <location>
        <begin position="53"/>
        <end position="109"/>
    </location>
</feature>
<dbReference type="Gene3D" id="3.40.30.10">
    <property type="entry name" value="Glutaredoxin"/>
    <property type="match status" value="1"/>
</dbReference>
<dbReference type="EMBL" id="VEPZ02000855">
    <property type="protein sequence ID" value="KAE8716125.1"/>
    <property type="molecule type" value="Genomic_DNA"/>
</dbReference>
<dbReference type="PANTHER" id="PTHR46361">
    <property type="entry name" value="ELECTRON CARRIER/ PROTEIN DISULFIDE OXIDOREDUCTASE"/>
    <property type="match status" value="1"/>
</dbReference>
<name>A0A6A3BIP0_HIBSY</name>
<proteinExistence type="predicted"/>
<sequence>MCMASALSWKSTNDGGENGGEAKRTAVPGDHDGGDFVDVEIEKSNERKRILSLREKKKKNPLRIRTKSPKPKESKNITTIHKRSKQQSLPGNREKLVVSKRRRERPRREDDSLNFEVTEFKIPGVKVIVKLRTEAQRLGRELRGRISVFTRSNDRDCTAVRQFFREKRLAYVEINIDVYPKREKELIKRTGVRIHPRFSLTTSGAPPIPVYGVNDEEGEDDLVETVRYLRRSLPIQDRLLRMKMMRNCFSGIDLLDAIVARLDAAEEGIMTAKRMGHKHFFHDVSGCMFYNAINKSEEFRRYLNVARDLQRVNMKLLTPNERLAFFLNLHNAMAIHAVIASDIRKEFSIKSLFQRVPLRRRRIPLPLNIIVNGILRHNRTSPYSFIRPFSKGDRRLEIEMTAGSEYKSEPVDTFGLCNGTRSSPAVRFFTADGVENELNCNCDIAIKIREKPGKQDRQRLTAPDSHAHSACKFLAFCNISIIPLPLKSSSCLTTVHRRRASILSIPRSITAAVDGSCHPSNPGSSPSRISRNGSGLWFLRVRTHHPERRRGSSCCNGNHIKSNH</sequence>
<feature type="domain" description="DUF547" evidence="3">
    <location>
        <begin position="316"/>
        <end position="441"/>
    </location>
</feature>
<dbReference type="InterPro" id="IPR006869">
    <property type="entry name" value="DUF547"/>
</dbReference>
<accession>A0A6A3BIP0</accession>
<keyword evidence="5" id="KW-1185">Reference proteome</keyword>
<feature type="compositionally biased region" description="Basic and acidic residues" evidence="1">
    <location>
        <begin position="20"/>
        <end position="41"/>
    </location>
</feature>
<evidence type="ECO:0000259" key="3">
    <source>
        <dbReference type="Pfam" id="PF04784"/>
    </source>
</evidence>
<feature type="compositionally biased region" description="Basic residues" evidence="1">
    <location>
        <begin position="55"/>
        <end position="69"/>
    </location>
</feature>
<dbReference type="Proteomes" id="UP000436088">
    <property type="component" value="Unassembled WGS sequence"/>
</dbReference>
<comment type="caution">
    <text evidence="4">The sequence shown here is derived from an EMBL/GenBank/DDBJ whole genome shotgun (WGS) entry which is preliminary data.</text>
</comment>
<dbReference type="Pfam" id="PF00462">
    <property type="entry name" value="Glutaredoxin"/>
    <property type="match status" value="1"/>
</dbReference>
<dbReference type="Gene3D" id="1.10.10.10">
    <property type="entry name" value="Winged helix-like DNA-binding domain superfamily/Winged helix DNA-binding domain"/>
    <property type="match status" value="1"/>
</dbReference>